<sequence length="73" mass="8746">MMLIMNNLKELGWLNNLYYIRHMWSTTFNNDEDLKCKEGKPTLVVKYCATLTQVLQSILRRFITTIRKSFTKE</sequence>
<proteinExistence type="predicted"/>
<gene>
    <name evidence="1" type="ORF">H5410_051536</name>
</gene>
<dbReference type="EMBL" id="JACXVP010000010">
    <property type="protein sequence ID" value="KAG5580909.1"/>
    <property type="molecule type" value="Genomic_DNA"/>
</dbReference>
<keyword evidence="2" id="KW-1185">Reference proteome</keyword>
<dbReference type="OrthoDB" id="1738911at2759"/>
<comment type="caution">
    <text evidence="1">The sequence shown here is derived from an EMBL/GenBank/DDBJ whole genome shotgun (WGS) entry which is preliminary data.</text>
</comment>
<evidence type="ECO:0000313" key="2">
    <source>
        <dbReference type="Proteomes" id="UP000824120"/>
    </source>
</evidence>
<reference evidence="1 2" key="1">
    <citation type="submission" date="2020-09" db="EMBL/GenBank/DDBJ databases">
        <title>De no assembly of potato wild relative species, Solanum commersonii.</title>
        <authorList>
            <person name="Cho K."/>
        </authorList>
    </citation>
    <scope>NUCLEOTIDE SEQUENCE [LARGE SCALE GENOMIC DNA]</scope>
    <source>
        <strain evidence="1">LZ3.2</strain>
        <tissue evidence="1">Leaf</tissue>
    </source>
</reference>
<accession>A0A9J5X0A6</accession>
<evidence type="ECO:0000313" key="1">
    <source>
        <dbReference type="EMBL" id="KAG5580909.1"/>
    </source>
</evidence>
<dbReference type="Proteomes" id="UP000824120">
    <property type="component" value="Chromosome 10"/>
</dbReference>
<feature type="non-terminal residue" evidence="1">
    <location>
        <position position="1"/>
    </location>
</feature>
<organism evidence="1 2">
    <name type="scientific">Solanum commersonii</name>
    <name type="common">Commerson's wild potato</name>
    <name type="synonym">Commerson's nightshade</name>
    <dbReference type="NCBI Taxonomy" id="4109"/>
    <lineage>
        <taxon>Eukaryota</taxon>
        <taxon>Viridiplantae</taxon>
        <taxon>Streptophyta</taxon>
        <taxon>Embryophyta</taxon>
        <taxon>Tracheophyta</taxon>
        <taxon>Spermatophyta</taxon>
        <taxon>Magnoliopsida</taxon>
        <taxon>eudicotyledons</taxon>
        <taxon>Gunneridae</taxon>
        <taxon>Pentapetalae</taxon>
        <taxon>asterids</taxon>
        <taxon>lamiids</taxon>
        <taxon>Solanales</taxon>
        <taxon>Solanaceae</taxon>
        <taxon>Solanoideae</taxon>
        <taxon>Solaneae</taxon>
        <taxon>Solanum</taxon>
    </lineage>
</organism>
<name>A0A9J5X0A6_SOLCO</name>
<protein>
    <submittedName>
        <fullName evidence="1">Uncharacterized protein</fullName>
    </submittedName>
</protein>
<dbReference type="AlphaFoldDB" id="A0A9J5X0A6"/>